<accession>A0A4C1YEE2</accession>
<reference evidence="2 3" key="1">
    <citation type="journal article" date="2019" name="Commun. Biol.">
        <title>The bagworm genome reveals a unique fibroin gene that provides high tensile strength.</title>
        <authorList>
            <person name="Kono N."/>
            <person name="Nakamura H."/>
            <person name="Ohtoshi R."/>
            <person name="Tomita M."/>
            <person name="Numata K."/>
            <person name="Arakawa K."/>
        </authorList>
    </citation>
    <scope>NUCLEOTIDE SEQUENCE [LARGE SCALE GENOMIC DNA]</scope>
</reference>
<dbReference type="AlphaFoldDB" id="A0A4C1YEE2"/>
<evidence type="ECO:0000256" key="1">
    <source>
        <dbReference type="SAM" id="MobiDB-lite"/>
    </source>
</evidence>
<proteinExistence type="predicted"/>
<evidence type="ECO:0000313" key="2">
    <source>
        <dbReference type="EMBL" id="GBP73222.1"/>
    </source>
</evidence>
<evidence type="ECO:0000313" key="3">
    <source>
        <dbReference type="Proteomes" id="UP000299102"/>
    </source>
</evidence>
<dbReference type="Proteomes" id="UP000299102">
    <property type="component" value="Unassembled WGS sequence"/>
</dbReference>
<keyword evidence="3" id="KW-1185">Reference proteome</keyword>
<dbReference type="EMBL" id="BGZK01001166">
    <property type="protein sequence ID" value="GBP73222.1"/>
    <property type="molecule type" value="Genomic_DNA"/>
</dbReference>
<comment type="caution">
    <text evidence="2">The sequence shown here is derived from an EMBL/GenBank/DDBJ whole genome shotgun (WGS) entry which is preliminary data.</text>
</comment>
<sequence>MVDVVIGRYENERIHSKSMKVEPQAKASNHFYIPRPPAPATRPGRLSSARHDKTKCPLPSIFRYERGAFAYCRPTFFSRPAQRIRRLRRLKCVSHSYRIERVGRSRRRVNFEPRSPRGRPWFSSRAFEGKKKHMYLVRRGHRGARRILWLSEAVTRFPMAVLLYRNLLFRPISVI</sequence>
<feature type="region of interest" description="Disordered" evidence="1">
    <location>
        <begin position="29"/>
        <end position="52"/>
    </location>
</feature>
<gene>
    <name evidence="2" type="ORF">EVAR_100577_1</name>
</gene>
<organism evidence="2 3">
    <name type="scientific">Eumeta variegata</name>
    <name type="common">Bagworm moth</name>
    <name type="synonym">Eumeta japonica</name>
    <dbReference type="NCBI Taxonomy" id="151549"/>
    <lineage>
        <taxon>Eukaryota</taxon>
        <taxon>Metazoa</taxon>
        <taxon>Ecdysozoa</taxon>
        <taxon>Arthropoda</taxon>
        <taxon>Hexapoda</taxon>
        <taxon>Insecta</taxon>
        <taxon>Pterygota</taxon>
        <taxon>Neoptera</taxon>
        <taxon>Endopterygota</taxon>
        <taxon>Lepidoptera</taxon>
        <taxon>Glossata</taxon>
        <taxon>Ditrysia</taxon>
        <taxon>Tineoidea</taxon>
        <taxon>Psychidae</taxon>
        <taxon>Oiketicinae</taxon>
        <taxon>Eumeta</taxon>
    </lineage>
</organism>
<protein>
    <submittedName>
        <fullName evidence="2">Uncharacterized protein</fullName>
    </submittedName>
</protein>
<name>A0A4C1YEE2_EUMVA</name>